<dbReference type="FunFam" id="2.60.40.420:FF:000023">
    <property type="entry name" value="Monocopper oxidase-like protein SKU5"/>
    <property type="match status" value="1"/>
</dbReference>
<dbReference type="PANTHER" id="PTHR11709:SF58">
    <property type="entry name" value="SKU5 SIMILAR 3"/>
    <property type="match status" value="1"/>
</dbReference>
<dbReference type="InterPro" id="IPR034273">
    <property type="entry name" value="CuRO_1_AAO-like"/>
</dbReference>
<dbReference type="FunFam" id="2.60.40.420:FF:000012">
    <property type="entry name" value="Monocopper oxidase-like protein"/>
    <property type="match status" value="1"/>
</dbReference>
<evidence type="ECO:0000256" key="2">
    <source>
        <dbReference type="SAM" id="SignalP"/>
    </source>
</evidence>
<protein>
    <recommendedName>
        <fullName evidence="7">Monocopper oxidase-like protein SKU5</fullName>
    </recommendedName>
</protein>
<evidence type="ECO:0008006" key="7">
    <source>
        <dbReference type="Google" id="ProtNLM"/>
    </source>
</evidence>
<feature type="domain" description="Plastocyanin-like" evidence="4">
    <location>
        <begin position="398"/>
        <end position="480"/>
    </location>
</feature>
<feature type="domain" description="Plastocyanin-like" evidence="5">
    <location>
        <begin position="33"/>
        <end position="146"/>
    </location>
</feature>
<dbReference type="GO" id="GO:0005507">
    <property type="term" value="F:copper ion binding"/>
    <property type="evidence" value="ECO:0007669"/>
    <property type="project" value="InterPro"/>
</dbReference>
<evidence type="ECO:0000259" key="5">
    <source>
        <dbReference type="Pfam" id="PF07732"/>
    </source>
</evidence>
<reference evidence="6" key="1">
    <citation type="submission" date="2020-07" db="EMBL/GenBank/DDBJ databases">
        <authorList>
            <person name="Lin J."/>
        </authorList>
    </citation>
    <scope>NUCLEOTIDE SEQUENCE</scope>
</reference>
<feature type="domain" description="Plastocyanin-like" evidence="3">
    <location>
        <begin position="159"/>
        <end position="313"/>
    </location>
</feature>
<dbReference type="InterPro" id="IPR001117">
    <property type="entry name" value="Cu-oxidase_2nd"/>
</dbReference>
<dbReference type="GO" id="GO:0016491">
    <property type="term" value="F:oxidoreductase activity"/>
    <property type="evidence" value="ECO:0007669"/>
    <property type="project" value="InterPro"/>
</dbReference>
<organism evidence="6">
    <name type="scientific">Ananas comosus var. bracteatus</name>
    <name type="common">red pineapple</name>
    <dbReference type="NCBI Taxonomy" id="296719"/>
    <lineage>
        <taxon>Eukaryota</taxon>
        <taxon>Viridiplantae</taxon>
        <taxon>Streptophyta</taxon>
        <taxon>Embryophyta</taxon>
        <taxon>Tracheophyta</taxon>
        <taxon>Spermatophyta</taxon>
        <taxon>Magnoliopsida</taxon>
        <taxon>Liliopsida</taxon>
        <taxon>Poales</taxon>
        <taxon>Bromeliaceae</taxon>
        <taxon>Bromelioideae</taxon>
        <taxon>Ananas</taxon>
    </lineage>
</organism>
<feature type="chain" id="PRO_5028032285" description="Monocopper oxidase-like protein SKU5" evidence="2">
    <location>
        <begin position="23"/>
        <end position="510"/>
    </location>
</feature>
<proteinExistence type="inferred from homology"/>
<dbReference type="Pfam" id="PF07732">
    <property type="entry name" value="Cu-oxidase_3"/>
    <property type="match status" value="1"/>
</dbReference>
<dbReference type="Pfam" id="PF07731">
    <property type="entry name" value="Cu-oxidase_2"/>
    <property type="match status" value="1"/>
</dbReference>
<dbReference type="AlphaFoldDB" id="A0A6V7NQ20"/>
<comment type="similarity">
    <text evidence="1">Belongs to the multicopper oxidase family.</text>
</comment>
<sequence length="510" mass="56729">MAAEAVVVAVVCAAALVGTSMAGDPFAYFDWDVSYITASPLGVPQQVIAINKQFPGPVMNVTTNWNVVVNVLNSLDEPLLITWDGIQQRKNCWQDGVLGTNCPIPSGWNWTYQYQVKDQIGSFFYFPSLGLQRAAGGYGGITVNNRDVIAVPFGTPDGDFTLFIGDWYAKNHTDLRKMLDDGKDLGMPNGVLMNGKGPYRYNDSLVPAGIDYETINVEPGKTYRFRVHNVGVSTSLNFRIQDHNLLLVETEGSYTNQQNYSNLDIHVGQSYSFLVTMDQNASSDYYIVASPRFVNESLWTQVTGVAILHYSNSKGKASGPLPDPPNDFYDKTWSMNQARSIRMNVTTGAARPNPQGSFKYGSINVTQVYVLKNEPPVIIDGKRRTTLNGISYSPPDTPLRLADLYDEKEVYTLDFPTRPTDAPPRIGASVINGTYKGFMEIIFQNNDTTVQTYHMDGYAFFVVGMDYGEWTENSRGTYNKFFPEHGLQCWSRSTTWAFGTSAQRISMTGT</sequence>
<dbReference type="Gene3D" id="2.60.40.420">
    <property type="entry name" value="Cupredoxins - blue copper proteins"/>
    <property type="match status" value="3"/>
</dbReference>
<keyword evidence="2" id="KW-0732">Signal</keyword>
<dbReference type="EMBL" id="LR862141">
    <property type="protein sequence ID" value="CAD1820720.1"/>
    <property type="molecule type" value="Genomic_DNA"/>
</dbReference>
<dbReference type="SUPFAM" id="SSF49503">
    <property type="entry name" value="Cupredoxins"/>
    <property type="match status" value="3"/>
</dbReference>
<gene>
    <name evidence="6" type="ORF">CB5_LOCUS3931</name>
</gene>
<dbReference type="InterPro" id="IPR011706">
    <property type="entry name" value="Cu-oxidase_C"/>
</dbReference>
<dbReference type="CDD" id="cd13846">
    <property type="entry name" value="CuRO_1_AAO_like_1"/>
    <property type="match status" value="1"/>
</dbReference>
<evidence type="ECO:0000259" key="3">
    <source>
        <dbReference type="Pfam" id="PF00394"/>
    </source>
</evidence>
<dbReference type="Pfam" id="PF00394">
    <property type="entry name" value="Cu-oxidase"/>
    <property type="match status" value="1"/>
</dbReference>
<evidence type="ECO:0000256" key="1">
    <source>
        <dbReference type="ARBA" id="ARBA00010609"/>
    </source>
</evidence>
<dbReference type="InterPro" id="IPR045087">
    <property type="entry name" value="Cu-oxidase_fam"/>
</dbReference>
<name>A0A6V7NQ20_ANACO</name>
<feature type="signal peptide" evidence="2">
    <location>
        <begin position="1"/>
        <end position="22"/>
    </location>
</feature>
<dbReference type="InterPro" id="IPR011707">
    <property type="entry name" value="Cu-oxidase-like_N"/>
</dbReference>
<dbReference type="InterPro" id="IPR008972">
    <property type="entry name" value="Cupredoxin"/>
</dbReference>
<evidence type="ECO:0000259" key="4">
    <source>
        <dbReference type="Pfam" id="PF07731"/>
    </source>
</evidence>
<dbReference type="PANTHER" id="PTHR11709">
    <property type="entry name" value="MULTI-COPPER OXIDASE"/>
    <property type="match status" value="1"/>
</dbReference>
<evidence type="ECO:0000313" key="6">
    <source>
        <dbReference type="EMBL" id="CAD1820720.1"/>
    </source>
</evidence>
<accession>A0A6V7NQ20</accession>